<sequence>MKRTLIGGLLVAFMFVTLISSCSQTATSETTTTSAATTTITSNSTTTTGASGTTTTTAGGGTTTTTSSTTTTTFDHDNATWTVDAPSTSGSGAESKIIIDSSNKVHIFHFGSGLIETTKPADSSTWSDSTVDSLASTTQIHSLSVAIDSAGGLHVAYFDTSRNLKYAYKAEADTSWTKSTLASGVGEGGGMISAIAVDSSNNPHIIYYDIPNDQLRYITKSSGSWSTPVVVVDSGITECGLVVTSSGTPEAVFLATYLYYASYTGGTWTVDTPAIDSGYTMKGVSIALDSTDNLHVAYARYYTDDTRYKLMHSDKNGSWVPEIAKDYLGVYGGGYSSIAIDRNNNLFLSSYSRTSSSSSIGVAYRIGSGSWQSPYVTSSKDDAWEYGLYNSCALDSSGRLHVSFQKGSTNSLQYATEN</sequence>
<evidence type="ECO:0000256" key="2">
    <source>
        <dbReference type="SAM" id="SignalP"/>
    </source>
</evidence>
<feature type="region of interest" description="Disordered" evidence="1">
    <location>
        <begin position="41"/>
        <end position="71"/>
    </location>
</feature>
<keyword evidence="2" id="KW-0732">Signal</keyword>
<organism evidence="3 4">
    <name type="scientific">candidate division WOR-1 bacterium RIFOXYB2_FULL_48_7</name>
    <dbReference type="NCBI Taxonomy" id="1802583"/>
    <lineage>
        <taxon>Bacteria</taxon>
        <taxon>Bacillati</taxon>
        <taxon>Saganbacteria</taxon>
    </lineage>
</organism>
<feature type="signal peptide" evidence="2">
    <location>
        <begin position="1"/>
        <end position="25"/>
    </location>
</feature>
<feature type="chain" id="PRO_5009514653" description="Exo-alpha-sialidase" evidence="2">
    <location>
        <begin position="26"/>
        <end position="418"/>
    </location>
</feature>
<proteinExistence type="predicted"/>
<accession>A0A1F4TR71</accession>
<gene>
    <name evidence="3" type="ORF">A2311_02625</name>
</gene>
<dbReference type="EMBL" id="MEUF01000034">
    <property type="protein sequence ID" value="OGC35156.1"/>
    <property type="molecule type" value="Genomic_DNA"/>
</dbReference>
<evidence type="ECO:0000256" key="1">
    <source>
        <dbReference type="SAM" id="MobiDB-lite"/>
    </source>
</evidence>
<evidence type="ECO:0008006" key="5">
    <source>
        <dbReference type="Google" id="ProtNLM"/>
    </source>
</evidence>
<comment type="caution">
    <text evidence="3">The sequence shown here is derived from an EMBL/GenBank/DDBJ whole genome shotgun (WGS) entry which is preliminary data.</text>
</comment>
<reference evidence="3 4" key="1">
    <citation type="journal article" date="2016" name="Nat. Commun.">
        <title>Thousands of microbial genomes shed light on interconnected biogeochemical processes in an aquifer system.</title>
        <authorList>
            <person name="Anantharaman K."/>
            <person name="Brown C.T."/>
            <person name="Hug L.A."/>
            <person name="Sharon I."/>
            <person name="Castelle C.J."/>
            <person name="Probst A.J."/>
            <person name="Thomas B.C."/>
            <person name="Singh A."/>
            <person name="Wilkins M.J."/>
            <person name="Karaoz U."/>
            <person name="Brodie E.L."/>
            <person name="Williams K.H."/>
            <person name="Hubbard S.S."/>
            <person name="Banfield J.F."/>
        </authorList>
    </citation>
    <scope>NUCLEOTIDE SEQUENCE [LARGE SCALE GENOMIC DNA]</scope>
</reference>
<dbReference type="Gene3D" id="2.120.10.70">
    <property type="entry name" value="Fucose-specific lectin"/>
    <property type="match status" value="2"/>
</dbReference>
<dbReference type="STRING" id="1802583.A2311_02625"/>
<evidence type="ECO:0000313" key="3">
    <source>
        <dbReference type="EMBL" id="OGC35156.1"/>
    </source>
</evidence>
<dbReference type="PROSITE" id="PS51257">
    <property type="entry name" value="PROKAR_LIPOPROTEIN"/>
    <property type="match status" value="1"/>
</dbReference>
<dbReference type="SUPFAM" id="SSF89372">
    <property type="entry name" value="Fucose-specific lectin"/>
    <property type="match status" value="1"/>
</dbReference>
<dbReference type="AlphaFoldDB" id="A0A1F4TR71"/>
<dbReference type="Proteomes" id="UP000178951">
    <property type="component" value="Unassembled WGS sequence"/>
</dbReference>
<name>A0A1F4TR71_UNCSA</name>
<protein>
    <recommendedName>
        <fullName evidence="5">Exo-alpha-sialidase</fullName>
    </recommendedName>
</protein>
<evidence type="ECO:0000313" key="4">
    <source>
        <dbReference type="Proteomes" id="UP000178951"/>
    </source>
</evidence>